<dbReference type="Gene3D" id="3.40.50.720">
    <property type="entry name" value="NAD(P)-binding Rossmann-like Domain"/>
    <property type="match status" value="1"/>
</dbReference>
<dbReference type="PANTHER" id="PTHR43618:SF8">
    <property type="entry name" value="7ALPHA-HYDROXYSTEROID DEHYDROGENASE"/>
    <property type="match status" value="1"/>
</dbReference>
<evidence type="ECO:0000256" key="1">
    <source>
        <dbReference type="ARBA" id="ARBA00006484"/>
    </source>
</evidence>
<dbReference type="InterPro" id="IPR052178">
    <property type="entry name" value="Sec_Metab_Biosynth_SDR"/>
</dbReference>
<dbReference type="CDD" id="cd05233">
    <property type="entry name" value="SDR_c"/>
    <property type="match status" value="1"/>
</dbReference>
<evidence type="ECO:0000256" key="3">
    <source>
        <dbReference type="ARBA" id="ARBA00023002"/>
    </source>
</evidence>
<dbReference type="PANTHER" id="PTHR43618">
    <property type="entry name" value="7-ALPHA-HYDROXYSTEROID DEHYDROGENASE"/>
    <property type="match status" value="1"/>
</dbReference>
<dbReference type="Pfam" id="PF00106">
    <property type="entry name" value="adh_short"/>
    <property type="match status" value="1"/>
</dbReference>
<reference evidence="4 5" key="1">
    <citation type="submission" date="2019-09" db="EMBL/GenBank/DDBJ databases">
        <title>Genomes of Cryomorphaceae.</title>
        <authorList>
            <person name="Bowman J.P."/>
        </authorList>
    </citation>
    <scope>NUCLEOTIDE SEQUENCE [LARGE SCALE GENOMIC DNA]</scope>
    <source>
        <strain evidence="4 5">KCTC 52047</strain>
    </source>
</reference>
<organism evidence="4 5">
    <name type="scientific">Salibacter halophilus</name>
    <dbReference type="NCBI Taxonomy" id="1803916"/>
    <lineage>
        <taxon>Bacteria</taxon>
        <taxon>Pseudomonadati</taxon>
        <taxon>Bacteroidota</taxon>
        <taxon>Flavobacteriia</taxon>
        <taxon>Flavobacteriales</taxon>
        <taxon>Salibacteraceae</taxon>
        <taxon>Salibacter</taxon>
    </lineage>
</organism>
<dbReference type="InterPro" id="IPR002347">
    <property type="entry name" value="SDR_fam"/>
</dbReference>
<dbReference type="EMBL" id="WACR01000012">
    <property type="protein sequence ID" value="KAB1062132.1"/>
    <property type="molecule type" value="Genomic_DNA"/>
</dbReference>
<dbReference type="Proteomes" id="UP000435357">
    <property type="component" value="Unassembled WGS sequence"/>
</dbReference>
<dbReference type="RefSeq" id="WP_151169840.1">
    <property type="nucleotide sequence ID" value="NZ_WACR01000012.1"/>
</dbReference>
<name>A0A6N6M1M8_9FLAO</name>
<comment type="similarity">
    <text evidence="1">Belongs to the short-chain dehydrogenases/reductases (SDR) family.</text>
</comment>
<keyword evidence="3" id="KW-0560">Oxidoreductase</keyword>
<dbReference type="PRINTS" id="PR00081">
    <property type="entry name" value="GDHRDH"/>
</dbReference>
<gene>
    <name evidence="4" type="ORF">F3059_12650</name>
</gene>
<keyword evidence="5" id="KW-1185">Reference proteome</keyword>
<dbReference type="AlphaFoldDB" id="A0A6N6M1M8"/>
<dbReference type="InterPro" id="IPR036291">
    <property type="entry name" value="NAD(P)-bd_dom_sf"/>
</dbReference>
<keyword evidence="2" id="KW-0521">NADP</keyword>
<accession>A0A6N6M1M8</accession>
<dbReference type="OrthoDB" id="9787298at2"/>
<evidence type="ECO:0000313" key="5">
    <source>
        <dbReference type="Proteomes" id="UP000435357"/>
    </source>
</evidence>
<dbReference type="GO" id="GO:0016491">
    <property type="term" value="F:oxidoreductase activity"/>
    <property type="evidence" value="ECO:0007669"/>
    <property type="project" value="UniProtKB-KW"/>
</dbReference>
<proteinExistence type="inferred from homology"/>
<evidence type="ECO:0000313" key="4">
    <source>
        <dbReference type="EMBL" id="KAB1062132.1"/>
    </source>
</evidence>
<sequence length="226" mass="24780">MKTVLITGGSRGLGYALAKQALKNNMKVVAVTRNGTTLHELNNENLIVVECLYTEKNGRDKLVNALQNHKIKLDYLILNAGLLIKNKLENISENDLEKMFQVNSIAPLLLFKELTKNNCLSENYHTVTIGSMGGFQNSVKFPELLGYSASKAAIMAATQCLKEEYSDGRFNSIALGSVETEMFQTAFPQGKAQLTSEKAAQTILNLTLNFHEAGNGQIIPLSLSNP</sequence>
<evidence type="ECO:0000256" key="2">
    <source>
        <dbReference type="ARBA" id="ARBA00022857"/>
    </source>
</evidence>
<protein>
    <submittedName>
        <fullName evidence="4">SDR family oxidoreductase</fullName>
    </submittedName>
</protein>
<dbReference type="SUPFAM" id="SSF51735">
    <property type="entry name" value="NAD(P)-binding Rossmann-fold domains"/>
    <property type="match status" value="1"/>
</dbReference>
<comment type="caution">
    <text evidence="4">The sequence shown here is derived from an EMBL/GenBank/DDBJ whole genome shotgun (WGS) entry which is preliminary data.</text>
</comment>